<evidence type="ECO:0000313" key="3">
    <source>
        <dbReference type="EMBL" id="KAG6753455.1"/>
    </source>
</evidence>
<feature type="compositionally biased region" description="Low complexity" evidence="1">
    <location>
        <begin position="1"/>
        <end position="10"/>
    </location>
</feature>
<dbReference type="OrthoDB" id="543227at2759"/>
<keyword evidence="2" id="KW-0812">Transmembrane</keyword>
<keyword evidence="2" id="KW-1133">Transmembrane helix</keyword>
<dbReference type="PANTHER" id="PTHR35315:SF1">
    <property type="entry name" value="RAB6-INTERACTING GOLGIN"/>
    <property type="match status" value="1"/>
</dbReference>
<gene>
    <name evidence="3" type="ORF">POTOM_043523</name>
</gene>
<accession>A0A8X8CGG9</accession>
<dbReference type="AlphaFoldDB" id="A0A8X8CGG9"/>
<evidence type="ECO:0000256" key="1">
    <source>
        <dbReference type="SAM" id="MobiDB-lite"/>
    </source>
</evidence>
<organism evidence="3 4">
    <name type="scientific">Populus tomentosa</name>
    <name type="common">Chinese white poplar</name>
    <dbReference type="NCBI Taxonomy" id="118781"/>
    <lineage>
        <taxon>Eukaryota</taxon>
        <taxon>Viridiplantae</taxon>
        <taxon>Streptophyta</taxon>
        <taxon>Embryophyta</taxon>
        <taxon>Tracheophyta</taxon>
        <taxon>Spermatophyta</taxon>
        <taxon>Magnoliopsida</taxon>
        <taxon>eudicotyledons</taxon>
        <taxon>Gunneridae</taxon>
        <taxon>Pentapetalae</taxon>
        <taxon>rosids</taxon>
        <taxon>fabids</taxon>
        <taxon>Malpighiales</taxon>
        <taxon>Salicaceae</taxon>
        <taxon>Saliceae</taxon>
        <taxon>Populus</taxon>
    </lineage>
</organism>
<keyword evidence="4" id="KW-1185">Reference proteome</keyword>
<dbReference type="PANTHER" id="PTHR35315">
    <property type="entry name" value="ACI13"/>
    <property type="match status" value="1"/>
</dbReference>
<evidence type="ECO:0000256" key="2">
    <source>
        <dbReference type="SAM" id="Phobius"/>
    </source>
</evidence>
<comment type="caution">
    <text evidence="3">The sequence shown here is derived from an EMBL/GenBank/DDBJ whole genome shotgun (WGS) entry which is preliminary data.</text>
</comment>
<keyword evidence="2" id="KW-0472">Membrane</keyword>
<sequence length="143" mass="16277">MPSSSSSNPSTMLKPEVGPDSLPREAPAIAYTEKVSLFSLSLSLSIIIVIITEFIYFNLNHCYFLDNRRRASSIKEVSFTLLVYLDLYIEENDSKIRDVEIKLANLTLKQIEMSTERIRVARMKEEEAQKVCPFSLSKLGSYC</sequence>
<feature type="transmembrane region" description="Helical" evidence="2">
    <location>
        <begin position="37"/>
        <end position="59"/>
    </location>
</feature>
<evidence type="ECO:0000313" key="4">
    <source>
        <dbReference type="Proteomes" id="UP000886885"/>
    </source>
</evidence>
<proteinExistence type="predicted"/>
<dbReference type="EMBL" id="JAAWWB010000024">
    <property type="protein sequence ID" value="KAG6753455.1"/>
    <property type="molecule type" value="Genomic_DNA"/>
</dbReference>
<name>A0A8X8CGG9_POPTO</name>
<dbReference type="Proteomes" id="UP000886885">
    <property type="component" value="Chromosome 12D"/>
</dbReference>
<feature type="region of interest" description="Disordered" evidence="1">
    <location>
        <begin position="1"/>
        <end position="20"/>
    </location>
</feature>
<protein>
    <submittedName>
        <fullName evidence="3">Uncharacterized protein</fullName>
    </submittedName>
</protein>
<reference evidence="3" key="1">
    <citation type="journal article" date="2020" name="bioRxiv">
        <title>Hybrid origin of Populus tomentosa Carr. identified through genome sequencing and phylogenomic analysis.</title>
        <authorList>
            <person name="An X."/>
            <person name="Gao K."/>
            <person name="Chen Z."/>
            <person name="Li J."/>
            <person name="Yang X."/>
            <person name="Yang X."/>
            <person name="Zhou J."/>
            <person name="Guo T."/>
            <person name="Zhao T."/>
            <person name="Huang S."/>
            <person name="Miao D."/>
            <person name="Khan W.U."/>
            <person name="Rao P."/>
            <person name="Ye M."/>
            <person name="Lei B."/>
            <person name="Liao W."/>
            <person name="Wang J."/>
            <person name="Ji L."/>
            <person name="Li Y."/>
            <person name="Guo B."/>
            <person name="Mustafa N.S."/>
            <person name="Li S."/>
            <person name="Yun Q."/>
            <person name="Keller S.R."/>
            <person name="Mao J."/>
            <person name="Zhang R."/>
            <person name="Strauss S.H."/>
        </authorList>
    </citation>
    <scope>NUCLEOTIDE SEQUENCE</scope>
    <source>
        <strain evidence="3">GM15</strain>
        <tissue evidence="3">Leaf</tissue>
    </source>
</reference>